<organism evidence="1 2">
    <name type="scientific">Agromyces allii</name>
    <dbReference type="NCBI Taxonomy" id="393607"/>
    <lineage>
        <taxon>Bacteria</taxon>
        <taxon>Bacillati</taxon>
        <taxon>Actinomycetota</taxon>
        <taxon>Actinomycetes</taxon>
        <taxon>Micrococcales</taxon>
        <taxon>Microbacteriaceae</taxon>
        <taxon>Agromyces</taxon>
    </lineage>
</organism>
<name>A0ABN2PY07_9MICO</name>
<gene>
    <name evidence="1" type="ORF">GCM10009717_00800</name>
</gene>
<reference evidence="1 2" key="1">
    <citation type="journal article" date="2019" name="Int. J. Syst. Evol. Microbiol.">
        <title>The Global Catalogue of Microorganisms (GCM) 10K type strain sequencing project: providing services to taxonomists for standard genome sequencing and annotation.</title>
        <authorList>
            <consortium name="The Broad Institute Genomics Platform"/>
            <consortium name="The Broad Institute Genome Sequencing Center for Infectious Disease"/>
            <person name="Wu L."/>
            <person name="Ma J."/>
        </authorList>
    </citation>
    <scope>NUCLEOTIDE SEQUENCE [LARGE SCALE GENOMIC DNA]</scope>
    <source>
        <strain evidence="1 2">JCM 13584</strain>
    </source>
</reference>
<sequence>MRWQPEVARGAWIAERLDRGSLTATMHSVVPRGFAAYARIFHPLEGRRPVGATWDELRRDPEFWPGGWEQRPTTWRSLAHDLGVTWHPLVQWHSIARASGEDGRWNGIPGPDGWRYGEPLSGGVSAQMLAEIAVVLARHTSTPDVGQAAVWEGHGGLFSNDGISRITFYADDELESEVDEAAFLESPPLGPEVDAGPRLELPARSHVLFDAGIRELADESWPERAPWVRDSWPVTPSLVWPEDRAWVLVGEVDYDSTIVAGSADVVADLLAAPGLEVEEIPEGADLSWDGDRLNG</sequence>
<comment type="caution">
    <text evidence="1">The sequence shown here is derived from an EMBL/GenBank/DDBJ whole genome shotgun (WGS) entry which is preliminary data.</text>
</comment>
<dbReference type="RefSeq" id="WP_157416257.1">
    <property type="nucleotide sequence ID" value="NZ_BAAAMK010000001.1"/>
</dbReference>
<evidence type="ECO:0000313" key="1">
    <source>
        <dbReference type="EMBL" id="GAA1938206.1"/>
    </source>
</evidence>
<accession>A0ABN2PY07</accession>
<evidence type="ECO:0000313" key="2">
    <source>
        <dbReference type="Proteomes" id="UP001499954"/>
    </source>
</evidence>
<proteinExistence type="predicted"/>
<dbReference type="EMBL" id="BAAAMK010000001">
    <property type="protein sequence ID" value="GAA1938206.1"/>
    <property type="molecule type" value="Genomic_DNA"/>
</dbReference>
<protein>
    <submittedName>
        <fullName evidence="1">Uncharacterized protein</fullName>
    </submittedName>
</protein>
<keyword evidence="2" id="KW-1185">Reference proteome</keyword>
<dbReference type="Proteomes" id="UP001499954">
    <property type="component" value="Unassembled WGS sequence"/>
</dbReference>